<feature type="binding site" evidence="8 10">
    <location>
        <begin position="126"/>
        <end position="128"/>
    </location>
    <ligand>
        <name>substrate</name>
    </ligand>
</feature>
<evidence type="ECO:0000256" key="4">
    <source>
        <dbReference type="ARBA" id="ARBA00022857"/>
    </source>
</evidence>
<reference evidence="17" key="1">
    <citation type="submission" date="2024-08" db="EMBL/GenBank/DDBJ databases">
        <title>Whole genome sequence of Tenacibaculum sp. strain pbs-1 associated with black-spot shell disease in Akoya pearl oysters.</title>
        <authorList>
            <person name="Sakatoku A."/>
            <person name="Suzuki T."/>
            <person name="Hatano K."/>
            <person name="Seki M."/>
            <person name="Tanaka D."/>
            <person name="Nakamura S."/>
            <person name="Suzuki N."/>
            <person name="Isshiki T."/>
        </authorList>
    </citation>
    <scope>NUCLEOTIDE SEQUENCE</scope>
    <source>
        <strain evidence="17">Pbs-1</strain>
    </source>
</reference>
<dbReference type="PROSITE" id="PS00747">
    <property type="entry name" value="GLUTR"/>
    <property type="match status" value="1"/>
</dbReference>
<feature type="binding site" evidence="8 11">
    <location>
        <begin position="201"/>
        <end position="206"/>
    </location>
    <ligand>
        <name>NADP(+)</name>
        <dbReference type="ChEBI" id="CHEBI:58349"/>
    </ligand>
</feature>
<dbReference type="Gene3D" id="3.40.50.720">
    <property type="entry name" value="NAD(P)-binding Rossmann-like Domain"/>
    <property type="match status" value="1"/>
</dbReference>
<evidence type="ECO:0000313" key="17">
    <source>
        <dbReference type="EMBL" id="BFP67533.1"/>
    </source>
</evidence>
<keyword evidence="6 8" id="KW-0627">Porphyrin biosynthesis</keyword>
<evidence type="ECO:0000256" key="13">
    <source>
        <dbReference type="RuleBase" id="RU000584"/>
    </source>
</evidence>
<evidence type="ECO:0000256" key="2">
    <source>
        <dbReference type="ARBA" id="ARBA00005916"/>
    </source>
</evidence>
<dbReference type="SUPFAM" id="SSF69742">
    <property type="entry name" value="Glutamyl tRNA-reductase catalytic, N-terminal domain"/>
    <property type="match status" value="1"/>
</dbReference>
<comment type="similarity">
    <text evidence="2 8 13">Belongs to the glutamyl-tRNA reductase family.</text>
</comment>
<gene>
    <name evidence="8 17" type="primary">hemA</name>
    <name evidence="17" type="ORF">Pbs1_08760</name>
</gene>
<feature type="domain" description="Quinate/shikimate 5-dehydrogenase/glutamyl-tRNA reductase" evidence="15">
    <location>
        <begin position="188"/>
        <end position="314"/>
    </location>
</feature>
<dbReference type="NCBIfam" id="TIGR01035">
    <property type="entry name" value="hemA"/>
    <property type="match status" value="1"/>
</dbReference>
<evidence type="ECO:0000256" key="12">
    <source>
        <dbReference type="PIRSR" id="PIRSR000445-4"/>
    </source>
</evidence>
<dbReference type="InterPro" id="IPR018214">
    <property type="entry name" value="GluRdtase_CS"/>
</dbReference>
<feature type="active site" description="Nucleophile" evidence="8 9">
    <location>
        <position position="66"/>
    </location>
</feature>
<dbReference type="AlphaFoldDB" id="A0AB33KTF9"/>
<feature type="domain" description="Glutamyl-tRNA reductase N-terminal" evidence="16">
    <location>
        <begin position="23"/>
        <end position="168"/>
    </location>
</feature>
<dbReference type="SUPFAM" id="SSF51735">
    <property type="entry name" value="NAD(P)-binding Rossmann-fold domains"/>
    <property type="match status" value="1"/>
</dbReference>
<dbReference type="Pfam" id="PF05201">
    <property type="entry name" value="GlutR_N"/>
    <property type="match status" value="1"/>
</dbReference>
<feature type="binding site" evidence="8 10">
    <location>
        <position position="121"/>
    </location>
    <ligand>
        <name>substrate</name>
    </ligand>
</feature>
<keyword evidence="5 8" id="KW-0560">Oxidoreductase</keyword>
<feature type="site" description="Important for activity" evidence="8 12">
    <location>
        <position position="111"/>
    </location>
</feature>
<dbReference type="PIRSF" id="PIRSF000445">
    <property type="entry name" value="4pyrrol_synth_GluRdtase"/>
    <property type="match status" value="1"/>
</dbReference>
<comment type="pathway">
    <text evidence="1 8 13">Porphyrin-containing compound metabolism; protoporphyrin-IX biosynthesis; 5-aminolevulinate from L-glutamyl-tRNA(Glu): step 1/2.</text>
</comment>
<sequence length="432" mass="48705">MTDFFEEDSMIVENKQHNNLYNIGVSYKKADALIRGKFSISKENQIQLLEEAKQRGIDGIFVLSTCNRTEICGFAEHPFQLISMLCKYSNGSVEEFANVSNVYKNKEAINHLFRMGTGLDSQILGDYEIVGQLRQAFKQAKEVGTTNAYFERLLNHVMQASKRVKNETKLSSGTTSVSYAAVQYLINNLPDYNSKNILVFGLGKMGKHTCKNLAEYTQNKSVSLINRTEEKTSAFVKEHNSIRKASYANLAKEISNSDVLIVSTGASFPTVTKEHVSTDKELLILDLSMPANVSKEVAGLENVTMVNVDDLSKITDETLAIRQQEVPLAEAIIETHNQEFQEWLNHRRFTPAITALKESLQNIQQGEIAFHKKKIKNFDEEQAEILTSRFIQKITTQFVKHLKDEETSVNTSIEVMAKVFGANLETIHAEDN</sequence>
<evidence type="ECO:0000256" key="8">
    <source>
        <dbReference type="HAMAP-Rule" id="MF_00087"/>
    </source>
</evidence>
<dbReference type="Gene3D" id="3.30.460.30">
    <property type="entry name" value="Glutamyl-tRNA reductase, N-terminal domain"/>
    <property type="match status" value="1"/>
</dbReference>
<evidence type="ECO:0000259" key="15">
    <source>
        <dbReference type="Pfam" id="PF01488"/>
    </source>
</evidence>
<proteinExistence type="inferred from homology"/>
<comment type="catalytic activity">
    <reaction evidence="7 8 13">
        <text>(S)-4-amino-5-oxopentanoate + tRNA(Glu) + NADP(+) = L-glutamyl-tRNA(Glu) + NADPH + H(+)</text>
        <dbReference type="Rhea" id="RHEA:12344"/>
        <dbReference type="Rhea" id="RHEA-COMP:9663"/>
        <dbReference type="Rhea" id="RHEA-COMP:9680"/>
        <dbReference type="ChEBI" id="CHEBI:15378"/>
        <dbReference type="ChEBI" id="CHEBI:57501"/>
        <dbReference type="ChEBI" id="CHEBI:57783"/>
        <dbReference type="ChEBI" id="CHEBI:58349"/>
        <dbReference type="ChEBI" id="CHEBI:78442"/>
        <dbReference type="ChEBI" id="CHEBI:78520"/>
        <dbReference type="EC" id="1.2.1.70"/>
    </reaction>
</comment>
<dbReference type="InterPro" id="IPR006151">
    <property type="entry name" value="Shikm_DH/Glu-tRNA_Rdtase"/>
</dbReference>
<comment type="miscellaneous">
    <text evidence="8">During catalysis, the active site Cys acts as a nucleophile attacking the alpha-carbonyl group of tRNA-bound glutamate with the formation of a thioester intermediate between enzyme and glutamate, and the concomitant release of tRNA(Glu). The thioester intermediate is finally reduced by direct hydride transfer from NADPH, to form the product GSA.</text>
</comment>
<dbReference type="InterPro" id="IPR000343">
    <property type="entry name" value="4pyrrol_synth_GluRdtase"/>
</dbReference>
<dbReference type="SUPFAM" id="SSF69075">
    <property type="entry name" value="Glutamyl tRNA-reductase dimerization domain"/>
    <property type="match status" value="1"/>
</dbReference>
<evidence type="ECO:0000256" key="11">
    <source>
        <dbReference type="PIRSR" id="PIRSR000445-3"/>
    </source>
</evidence>
<dbReference type="Pfam" id="PF00745">
    <property type="entry name" value="GlutR_dimer"/>
    <property type="match status" value="1"/>
</dbReference>
<comment type="subunit">
    <text evidence="8">Homodimer.</text>
</comment>
<dbReference type="InterPro" id="IPR015895">
    <property type="entry name" value="4pyrrol_synth_GluRdtase_N"/>
</dbReference>
<feature type="binding site" evidence="8 10">
    <location>
        <position position="132"/>
    </location>
    <ligand>
        <name>substrate</name>
    </ligand>
</feature>
<evidence type="ECO:0000256" key="5">
    <source>
        <dbReference type="ARBA" id="ARBA00023002"/>
    </source>
</evidence>
<dbReference type="GO" id="GO:0019353">
    <property type="term" value="P:protoporphyrinogen IX biosynthetic process from glutamate"/>
    <property type="evidence" value="ECO:0007669"/>
    <property type="project" value="TreeGrafter"/>
</dbReference>
<dbReference type="PANTHER" id="PTHR43013">
    <property type="entry name" value="GLUTAMYL-TRNA REDUCTASE"/>
    <property type="match status" value="1"/>
</dbReference>
<dbReference type="PANTHER" id="PTHR43013:SF1">
    <property type="entry name" value="GLUTAMYL-TRNA REDUCTASE"/>
    <property type="match status" value="1"/>
</dbReference>
<evidence type="ECO:0000256" key="7">
    <source>
        <dbReference type="ARBA" id="ARBA00047464"/>
    </source>
</evidence>
<feature type="binding site" evidence="8 10">
    <location>
        <begin position="65"/>
        <end position="68"/>
    </location>
    <ligand>
        <name>substrate</name>
    </ligand>
</feature>
<dbReference type="HAMAP" id="MF_00087">
    <property type="entry name" value="Glu_tRNA_reductase"/>
    <property type="match status" value="1"/>
</dbReference>
<comment type="function">
    <text evidence="8">Catalyzes the NADPH-dependent reduction of glutamyl-tRNA(Glu) to glutamate 1-semialdehyde (GSA).</text>
</comment>
<organism evidence="17">
    <name type="scientific">Tenacibaculum sp. Pbs-1</name>
    <dbReference type="NCBI Taxonomy" id="3238748"/>
    <lineage>
        <taxon>Bacteria</taxon>
        <taxon>Pseudomonadati</taxon>
        <taxon>Bacteroidota</taxon>
        <taxon>Flavobacteriia</taxon>
        <taxon>Flavobacteriales</taxon>
        <taxon>Flavobacteriaceae</taxon>
        <taxon>Tenacibaculum</taxon>
    </lineage>
</organism>
<evidence type="ECO:0000259" key="14">
    <source>
        <dbReference type="Pfam" id="PF00745"/>
    </source>
</evidence>
<dbReference type="Pfam" id="PF01488">
    <property type="entry name" value="Shikimate_DH"/>
    <property type="match status" value="1"/>
</dbReference>
<dbReference type="InterPro" id="IPR036343">
    <property type="entry name" value="GluRdtase_N_sf"/>
</dbReference>
<feature type="domain" description="Tetrapyrrole biosynthesis glutamyl-tRNA reductase dimerisation" evidence="14">
    <location>
        <begin position="329"/>
        <end position="421"/>
    </location>
</feature>
<accession>A0AB33KTF9</accession>
<dbReference type="InterPro" id="IPR015896">
    <property type="entry name" value="4pyrrol_synth_GluRdtase_dimer"/>
</dbReference>
<dbReference type="InterPro" id="IPR036291">
    <property type="entry name" value="NAD(P)-bd_dom_sf"/>
</dbReference>
<evidence type="ECO:0000256" key="3">
    <source>
        <dbReference type="ARBA" id="ARBA00012970"/>
    </source>
</evidence>
<evidence type="ECO:0000259" key="16">
    <source>
        <dbReference type="Pfam" id="PF05201"/>
    </source>
</evidence>
<protein>
    <recommendedName>
        <fullName evidence="3 8">Glutamyl-tRNA reductase</fullName>
        <shortName evidence="8">GluTR</shortName>
        <ecNumber evidence="3 8">1.2.1.70</ecNumber>
    </recommendedName>
</protein>
<dbReference type="InterPro" id="IPR036453">
    <property type="entry name" value="GluRdtase_dimer_dom_sf"/>
</dbReference>
<dbReference type="EMBL" id="AP035888">
    <property type="protein sequence ID" value="BFP67533.1"/>
    <property type="molecule type" value="Genomic_DNA"/>
</dbReference>
<name>A0AB33KTF9_9FLAO</name>
<evidence type="ECO:0000256" key="10">
    <source>
        <dbReference type="PIRSR" id="PIRSR000445-2"/>
    </source>
</evidence>
<evidence type="ECO:0000256" key="1">
    <source>
        <dbReference type="ARBA" id="ARBA00005059"/>
    </source>
</evidence>
<dbReference type="FunFam" id="3.30.460.30:FF:000001">
    <property type="entry name" value="Glutamyl-tRNA reductase"/>
    <property type="match status" value="1"/>
</dbReference>
<dbReference type="GO" id="GO:0008883">
    <property type="term" value="F:glutamyl-tRNA reductase activity"/>
    <property type="evidence" value="ECO:0007669"/>
    <property type="project" value="UniProtKB-UniRule"/>
</dbReference>
<comment type="domain">
    <text evidence="8">Possesses an unusual extended V-shaped dimeric structure with each monomer consisting of three distinct domains arranged along a curved 'spinal' alpha-helix. The N-terminal catalytic domain specifically recognizes the glutamate moiety of the substrate. The second domain is the NADPH-binding domain, and the third C-terminal domain is responsible for dimerization.</text>
</comment>
<evidence type="ECO:0000256" key="9">
    <source>
        <dbReference type="PIRSR" id="PIRSR000445-1"/>
    </source>
</evidence>
<dbReference type="EC" id="1.2.1.70" evidence="3 8"/>
<keyword evidence="4 8" id="KW-0521">NADP</keyword>
<dbReference type="GO" id="GO:0050661">
    <property type="term" value="F:NADP binding"/>
    <property type="evidence" value="ECO:0007669"/>
    <property type="project" value="InterPro"/>
</dbReference>
<evidence type="ECO:0000256" key="6">
    <source>
        <dbReference type="ARBA" id="ARBA00023244"/>
    </source>
</evidence>